<dbReference type="EMBL" id="DUZY01000008">
    <property type="protein sequence ID" value="DAD47535.1"/>
    <property type="molecule type" value="Genomic_DNA"/>
</dbReference>
<organism evidence="1 2">
    <name type="scientific">Nelumbo nucifera</name>
    <name type="common">Sacred lotus</name>
    <dbReference type="NCBI Taxonomy" id="4432"/>
    <lineage>
        <taxon>Eukaryota</taxon>
        <taxon>Viridiplantae</taxon>
        <taxon>Streptophyta</taxon>
        <taxon>Embryophyta</taxon>
        <taxon>Tracheophyta</taxon>
        <taxon>Spermatophyta</taxon>
        <taxon>Magnoliopsida</taxon>
        <taxon>Proteales</taxon>
        <taxon>Nelumbonaceae</taxon>
        <taxon>Nelumbo</taxon>
    </lineage>
</organism>
<protein>
    <submittedName>
        <fullName evidence="1">Uncharacterized protein</fullName>
    </submittedName>
</protein>
<sequence length="66" mass="7631">MVMSVLSISLFLESKHILDNDNLNLHPTCVSCIWVVGNLFLQFNEGCLRSPIQCYYKFFLVKQCCN</sequence>
<dbReference type="Proteomes" id="UP000607653">
    <property type="component" value="Unassembled WGS sequence"/>
</dbReference>
<evidence type="ECO:0000313" key="1">
    <source>
        <dbReference type="EMBL" id="DAD47535.1"/>
    </source>
</evidence>
<reference evidence="1 2" key="1">
    <citation type="journal article" date="2020" name="Mol. Biol. Evol.">
        <title>Distinct Expression and Methylation Patterns for Genes with Different Fates following a Single Whole-Genome Duplication in Flowering Plants.</title>
        <authorList>
            <person name="Shi T."/>
            <person name="Rahmani R.S."/>
            <person name="Gugger P.F."/>
            <person name="Wang M."/>
            <person name="Li H."/>
            <person name="Zhang Y."/>
            <person name="Li Z."/>
            <person name="Wang Q."/>
            <person name="Van de Peer Y."/>
            <person name="Marchal K."/>
            <person name="Chen J."/>
        </authorList>
    </citation>
    <scope>NUCLEOTIDE SEQUENCE [LARGE SCALE GENOMIC DNA]</scope>
    <source>
        <tissue evidence="1">Leaf</tissue>
    </source>
</reference>
<keyword evidence="2" id="KW-1185">Reference proteome</keyword>
<comment type="caution">
    <text evidence="1">The sequence shown here is derived from an EMBL/GenBank/DDBJ whole genome shotgun (WGS) entry which is preliminary data.</text>
</comment>
<dbReference type="AlphaFoldDB" id="A0A822ZW29"/>
<accession>A0A822ZW29</accession>
<gene>
    <name evidence="1" type="ORF">HUJ06_017472</name>
</gene>
<proteinExistence type="predicted"/>
<name>A0A822ZW29_NELNU</name>
<evidence type="ECO:0000313" key="2">
    <source>
        <dbReference type="Proteomes" id="UP000607653"/>
    </source>
</evidence>